<evidence type="ECO:0000256" key="6">
    <source>
        <dbReference type="ARBA" id="ARBA00023239"/>
    </source>
</evidence>
<reference evidence="12" key="1">
    <citation type="submission" date="2021-04" db="EMBL/GenBank/DDBJ databases">
        <title>Genomic insights into ecological role and evolution of a novel Thermoplasmata order Candidatus Sysuiplasmatales.</title>
        <authorList>
            <person name="Yuan Y."/>
        </authorList>
    </citation>
    <scope>NUCLEOTIDE SEQUENCE</scope>
    <source>
        <strain evidence="12">YP2-bin.285</strain>
    </source>
</reference>
<feature type="domain" description="3-dehydroquinate synthase C-terminal" evidence="11">
    <location>
        <begin position="210"/>
        <end position="338"/>
    </location>
</feature>
<evidence type="ECO:0000313" key="12">
    <source>
        <dbReference type="EMBL" id="MBX8632206.1"/>
    </source>
</evidence>
<feature type="region of interest" description="Disordered" evidence="8">
    <location>
        <begin position="1"/>
        <end position="24"/>
    </location>
</feature>
<proteinExistence type="predicted"/>
<feature type="compositionally biased region" description="Basic and acidic residues" evidence="8">
    <location>
        <begin position="1"/>
        <end position="15"/>
    </location>
</feature>
<dbReference type="Proteomes" id="UP000716004">
    <property type="component" value="Unassembled WGS sequence"/>
</dbReference>
<evidence type="ECO:0000256" key="3">
    <source>
        <dbReference type="ARBA" id="ARBA00022723"/>
    </source>
</evidence>
<name>A0A8J8CCK9_9ARCH</name>
<dbReference type="GO" id="GO:0003856">
    <property type="term" value="F:3-dehydroquinate synthase activity"/>
    <property type="evidence" value="ECO:0007669"/>
    <property type="project" value="TreeGrafter"/>
</dbReference>
<comment type="cofactor">
    <cofactor evidence="2">
        <name>Co(2+)</name>
        <dbReference type="ChEBI" id="CHEBI:48828"/>
    </cofactor>
</comment>
<gene>
    <name evidence="12" type="ORF">J9259_06790</name>
</gene>
<evidence type="ECO:0000259" key="10">
    <source>
        <dbReference type="Pfam" id="PF01761"/>
    </source>
</evidence>
<keyword evidence="5" id="KW-0520">NAD</keyword>
<dbReference type="InterPro" id="IPR050071">
    <property type="entry name" value="Dehydroquinate_synthase"/>
</dbReference>
<dbReference type="InterPro" id="IPR035872">
    <property type="entry name" value="EEVS-like"/>
</dbReference>
<dbReference type="PIRSF" id="PIRSF001455">
    <property type="entry name" value="DHQ_synth"/>
    <property type="match status" value="1"/>
</dbReference>
<evidence type="ECO:0000256" key="4">
    <source>
        <dbReference type="ARBA" id="ARBA00022741"/>
    </source>
</evidence>
<keyword evidence="3" id="KW-0479">Metal-binding</keyword>
<dbReference type="GO" id="GO:0046872">
    <property type="term" value="F:metal ion binding"/>
    <property type="evidence" value="ECO:0007669"/>
    <property type="project" value="UniProtKB-KW"/>
</dbReference>
<dbReference type="EMBL" id="JAGVSJ010000017">
    <property type="protein sequence ID" value="MBX8632206.1"/>
    <property type="molecule type" value="Genomic_DNA"/>
</dbReference>
<accession>A0A8J8CCK9</accession>
<dbReference type="PANTHER" id="PTHR43622">
    <property type="entry name" value="3-DEHYDROQUINATE SYNTHASE"/>
    <property type="match status" value="1"/>
</dbReference>
<evidence type="ECO:0000256" key="1">
    <source>
        <dbReference type="ARBA" id="ARBA00001911"/>
    </source>
</evidence>
<evidence type="ECO:0000256" key="2">
    <source>
        <dbReference type="ARBA" id="ARBA00001941"/>
    </source>
</evidence>
<comment type="caution">
    <text evidence="12">The sequence shown here is derived from an EMBL/GenBank/DDBJ whole genome shotgun (WGS) entry which is preliminary data.</text>
</comment>
<dbReference type="Pfam" id="PF24621">
    <property type="entry name" value="DHQS_C"/>
    <property type="match status" value="1"/>
</dbReference>
<dbReference type="InterPro" id="IPR056179">
    <property type="entry name" value="DHQS_C"/>
</dbReference>
<protein>
    <submittedName>
        <fullName evidence="12">Sedoheptulose 7-phosphate cyclase</fullName>
    </submittedName>
</protein>
<dbReference type="GO" id="GO:0000166">
    <property type="term" value="F:nucleotide binding"/>
    <property type="evidence" value="ECO:0007669"/>
    <property type="project" value="UniProtKB-KW"/>
</dbReference>
<dbReference type="Pfam" id="PF01761">
    <property type="entry name" value="DHQ_synthase"/>
    <property type="match status" value="1"/>
</dbReference>
<dbReference type="AlphaFoldDB" id="A0A8J8CCK9"/>
<dbReference type="Gene3D" id="1.20.1090.10">
    <property type="entry name" value="Dehydroquinate synthase-like - alpha domain"/>
    <property type="match status" value="1"/>
</dbReference>
<dbReference type="InterPro" id="IPR030963">
    <property type="entry name" value="DHQ_synth_fam"/>
</dbReference>
<dbReference type="GO" id="GO:0009073">
    <property type="term" value="P:aromatic amino acid family biosynthetic process"/>
    <property type="evidence" value="ECO:0007669"/>
    <property type="project" value="InterPro"/>
</dbReference>
<evidence type="ECO:0000256" key="9">
    <source>
        <dbReference type="SAM" id="Phobius"/>
    </source>
</evidence>
<evidence type="ECO:0000256" key="5">
    <source>
        <dbReference type="ARBA" id="ARBA00023027"/>
    </source>
</evidence>
<feature type="transmembrane region" description="Helical" evidence="9">
    <location>
        <begin position="127"/>
        <end position="148"/>
    </location>
</feature>
<dbReference type="InterPro" id="IPR030960">
    <property type="entry name" value="DHQS/DOIS_N"/>
</dbReference>
<dbReference type="PANTHER" id="PTHR43622:SF3">
    <property type="entry name" value="2-EPI-5-EPI-VALIOLONE SYNTHASE"/>
    <property type="match status" value="1"/>
</dbReference>
<keyword evidence="4" id="KW-0547">Nucleotide-binding</keyword>
<comment type="cofactor">
    <cofactor evidence="1">
        <name>NAD(+)</name>
        <dbReference type="ChEBI" id="CHEBI:57540"/>
    </cofactor>
</comment>
<organism evidence="12 13">
    <name type="scientific">Candidatus Sysuiplasma superficiale</name>
    <dbReference type="NCBI Taxonomy" id="2823368"/>
    <lineage>
        <taxon>Archaea</taxon>
        <taxon>Methanobacteriati</taxon>
        <taxon>Thermoplasmatota</taxon>
        <taxon>Thermoplasmata</taxon>
        <taxon>Candidatus Sysuiplasmatales</taxon>
        <taxon>Candidatus Sysuiplasmataceae</taxon>
        <taxon>Candidatus Sysuiplasma</taxon>
    </lineage>
</organism>
<keyword evidence="9" id="KW-0812">Transmembrane</keyword>
<sequence length="412" mass="46090">MKSEEQERMKSRLDESGNQIGVSGSGSKIRANFSLSSSYDIIFEERMLDPEVDTLASMIGGRKCMFILSPRVTELYHDLLHSYLQHWLEPAMFSIVTLPVTEETKTFETAMKMCSVAAEFGLDRKSLFVAMGGGVLMDTVGFAASVYMRRINFLRIPTTLVGQIDAGVGIKTGVNFGDRKNFIGSFHAPAGVINDSTFLRTLDPREISNGLSEMVKIAVVSDRGLFDMLHDSRHSLLSSYRSADGRELVRKINFRSSERMIEQLSDNPYEKELERLVDFGHTFSPFMEVQSGHRIRHGHAVALDIALSTEISSVLGLISDSFYGEIMELLEDIGFTLYDAEVFDAHRMYQSLDSITLRRGGRLNLVLPRGDGGATFLRDLSEFRLSTLKSSILRLKERYMEDGYDGDASSCG</sequence>
<feature type="domain" description="3-dehydroquinate synthase N-terminal" evidence="10">
    <location>
        <begin position="96"/>
        <end position="208"/>
    </location>
</feature>
<keyword evidence="6" id="KW-0456">Lyase</keyword>
<dbReference type="Gene3D" id="3.40.50.1970">
    <property type="match status" value="1"/>
</dbReference>
<keyword evidence="9" id="KW-0472">Membrane</keyword>
<keyword evidence="7" id="KW-0170">Cobalt</keyword>
<dbReference type="GO" id="GO:0017000">
    <property type="term" value="P:antibiotic biosynthetic process"/>
    <property type="evidence" value="ECO:0007669"/>
    <property type="project" value="InterPro"/>
</dbReference>
<keyword evidence="9" id="KW-1133">Transmembrane helix</keyword>
<dbReference type="CDD" id="cd08199">
    <property type="entry name" value="EEVS"/>
    <property type="match status" value="1"/>
</dbReference>
<evidence type="ECO:0000256" key="7">
    <source>
        <dbReference type="ARBA" id="ARBA00023285"/>
    </source>
</evidence>
<evidence type="ECO:0000259" key="11">
    <source>
        <dbReference type="Pfam" id="PF24621"/>
    </source>
</evidence>
<evidence type="ECO:0000313" key="13">
    <source>
        <dbReference type="Proteomes" id="UP000716004"/>
    </source>
</evidence>
<dbReference type="SUPFAM" id="SSF56796">
    <property type="entry name" value="Dehydroquinate synthase-like"/>
    <property type="match status" value="1"/>
</dbReference>
<evidence type="ECO:0000256" key="8">
    <source>
        <dbReference type="SAM" id="MobiDB-lite"/>
    </source>
</evidence>